<evidence type="ECO:0000256" key="8">
    <source>
        <dbReference type="ARBA" id="ARBA00023136"/>
    </source>
</evidence>
<dbReference type="InterPro" id="IPR035919">
    <property type="entry name" value="EAL_sf"/>
</dbReference>
<evidence type="ECO:0000256" key="1">
    <source>
        <dbReference type="ARBA" id="ARBA00004651"/>
    </source>
</evidence>
<proteinExistence type="predicted"/>
<evidence type="ECO:0000256" key="4">
    <source>
        <dbReference type="ARBA" id="ARBA00022636"/>
    </source>
</evidence>
<evidence type="ECO:0000313" key="12">
    <source>
        <dbReference type="EMBL" id="MBE9609273.1"/>
    </source>
</evidence>
<reference evidence="12 13" key="1">
    <citation type="submission" date="2020-10" db="EMBL/GenBank/DDBJ databases">
        <title>The genome sequence of Chitinilyticum litopenaei 4Y14.</title>
        <authorList>
            <person name="Liu Y."/>
        </authorList>
    </citation>
    <scope>NUCLEOTIDE SEQUENCE [LARGE SCALE GENOMIC DNA]</scope>
    <source>
        <strain evidence="12 13">4Y14</strain>
    </source>
</reference>
<keyword evidence="8 10" id="KW-0472">Membrane</keyword>
<dbReference type="InterPro" id="IPR001633">
    <property type="entry name" value="EAL_dom"/>
</dbReference>
<dbReference type="Gene3D" id="3.20.20.450">
    <property type="entry name" value="EAL domain"/>
    <property type="match status" value="1"/>
</dbReference>
<comment type="subcellular location">
    <subcellularLocation>
        <location evidence="1">Cell membrane</location>
        <topology evidence="1">Multi-pass membrane protein</topology>
    </subcellularLocation>
</comment>
<dbReference type="AlphaFoldDB" id="A0A8J7FH04"/>
<dbReference type="SUPFAM" id="SSF141868">
    <property type="entry name" value="EAL domain-like"/>
    <property type="match status" value="1"/>
</dbReference>
<evidence type="ECO:0000256" key="3">
    <source>
        <dbReference type="ARBA" id="ARBA00022475"/>
    </source>
</evidence>
<evidence type="ECO:0000256" key="5">
    <source>
        <dbReference type="ARBA" id="ARBA00022692"/>
    </source>
</evidence>
<keyword evidence="5 10" id="KW-0812">Transmembrane</keyword>
<sequence>MNSRTFTRWLGRHAPLAGWLSGLLAALLVLLLGITGLVEYEKGLLQQRQQLASRHLGEVAQETEATLASLRLRYRGVCSPELQAALRSELLDKHYIRDAGLLDDEGRLGCLASAAGIGEALALPPSDIRFADRQSWFNFPVSAGGRRSALNMVSSGRHVVLLDSSIGDTLLQRAQVDAIWLDFKTTQAGNPQLVWAHPGLAQQRLDMPVYPEYRYSSEQHFWVRFDAAKAELIVGSNVPRTGYFIQNYLPLARMLQQNRLLVAALLALAGALGGLAGLLVWLRGQRYRGLAYRLEDLLQPEQVLCLYQPIVELASGRITGCEVLMRLRDGDSILFPDKVIPLILEQQLGWALDSAVSRKALQELASGLALVDVPRPFKVALNFFPDNIRAERLQGLLQPLRRDDLAINVEVTEYGMNADLFTDVARLRSEGYLISVDDFGTGYSNLGTVKRLAPDFLKIDRSFVHDMEDDALRASLIPEIVAIAHAVDAAIIAEGVENRQQADKLAALGVEYAQGYWFGKPMPLADFLTLLRKNGAA</sequence>
<evidence type="ECO:0000256" key="10">
    <source>
        <dbReference type="SAM" id="Phobius"/>
    </source>
</evidence>
<dbReference type="CDD" id="cd01948">
    <property type="entry name" value="EAL"/>
    <property type="match status" value="1"/>
</dbReference>
<evidence type="ECO:0000256" key="6">
    <source>
        <dbReference type="ARBA" id="ARBA00022801"/>
    </source>
</evidence>
<accession>A0A8J7FH04</accession>
<feature type="transmembrane region" description="Helical" evidence="10">
    <location>
        <begin position="16"/>
        <end position="38"/>
    </location>
</feature>
<evidence type="ECO:0000259" key="11">
    <source>
        <dbReference type="PROSITE" id="PS50883"/>
    </source>
</evidence>
<comment type="caution">
    <text evidence="12">The sequence shown here is derived from an EMBL/GenBank/DDBJ whole genome shotgun (WGS) entry which is preliminary data.</text>
</comment>
<organism evidence="12 13">
    <name type="scientific">Chitinilyticum piscinae</name>
    <dbReference type="NCBI Taxonomy" id="2866724"/>
    <lineage>
        <taxon>Bacteria</taxon>
        <taxon>Pseudomonadati</taxon>
        <taxon>Pseudomonadota</taxon>
        <taxon>Betaproteobacteria</taxon>
        <taxon>Neisseriales</taxon>
        <taxon>Chitinibacteraceae</taxon>
        <taxon>Chitinilyticum</taxon>
    </lineage>
</organism>
<evidence type="ECO:0000256" key="9">
    <source>
        <dbReference type="ARBA" id="ARBA00034290"/>
    </source>
</evidence>
<dbReference type="PROSITE" id="PS50883">
    <property type="entry name" value="EAL"/>
    <property type="match status" value="1"/>
</dbReference>
<protein>
    <recommendedName>
        <fullName evidence="2">cyclic-guanylate-specific phosphodiesterase</fullName>
        <ecNumber evidence="2">3.1.4.52</ecNumber>
    </recommendedName>
</protein>
<dbReference type="PANTHER" id="PTHR33121">
    <property type="entry name" value="CYCLIC DI-GMP PHOSPHODIESTERASE PDEF"/>
    <property type="match status" value="1"/>
</dbReference>
<feature type="transmembrane region" description="Helical" evidence="10">
    <location>
        <begin position="260"/>
        <end position="282"/>
    </location>
</feature>
<dbReference type="RefSeq" id="WP_194115781.1">
    <property type="nucleotide sequence ID" value="NZ_JADFUA010000003.1"/>
</dbReference>
<keyword evidence="4" id="KW-0973">c-di-GMP</keyword>
<evidence type="ECO:0000313" key="13">
    <source>
        <dbReference type="Proteomes" id="UP000604481"/>
    </source>
</evidence>
<dbReference type="InterPro" id="IPR024744">
    <property type="entry name" value="CSS-motif_dom"/>
</dbReference>
<dbReference type="SMART" id="SM00052">
    <property type="entry name" value="EAL"/>
    <property type="match status" value="1"/>
</dbReference>
<name>A0A8J7FH04_9NEIS</name>
<dbReference type="GO" id="GO:0071111">
    <property type="term" value="F:cyclic-guanylate-specific phosphodiesterase activity"/>
    <property type="evidence" value="ECO:0007669"/>
    <property type="project" value="UniProtKB-EC"/>
</dbReference>
<dbReference type="Pfam" id="PF12792">
    <property type="entry name" value="CSS-motif"/>
    <property type="match status" value="1"/>
</dbReference>
<feature type="domain" description="EAL" evidence="11">
    <location>
        <begin position="287"/>
        <end position="535"/>
    </location>
</feature>
<keyword evidence="6" id="KW-0378">Hydrolase</keyword>
<keyword evidence="7 10" id="KW-1133">Transmembrane helix</keyword>
<comment type="catalytic activity">
    <reaction evidence="9">
        <text>3',3'-c-di-GMP + H2O = 5'-phosphoguanylyl(3'-&gt;5')guanosine + H(+)</text>
        <dbReference type="Rhea" id="RHEA:24902"/>
        <dbReference type="ChEBI" id="CHEBI:15377"/>
        <dbReference type="ChEBI" id="CHEBI:15378"/>
        <dbReference type="ChEBI" id="CHEBI:58754"/>
        <dbReference type="ChEBI" id="CHEBI:58805"/>
        <dbReference type="EC" id="3.1.4.52"/>
    </reaction>
</comment>
<dbReference type="EC" id="3.1.4.52" evidence="2"/>
<evidence type="ECO:0000256" key="2">
    <source>
        <dbReference type="ARBA" id="ARBA00012282"/>
    </source>
</evidence>
<keyword evidence="3" id="KW-1003">Cell membrane</keyword>
<dbReference type="GO" id="GO:0005886">
    <property type="term" value="C:plasma membrane"/>
    <property type="evidence" value="ECO:0007669"/>
    <property type="project" value="UniProtKB-SubCell"/>
</dbReference>
<evidence type="ECO:0000256" key="7">
    <source>
        <dbReference type="ARBA" id="ARBA00022989"/>
    </source>
</evidence>
<gene>
    <name evidence="12" type="ORF">INR99_07920</name>
</gene>
<dbReference type="PANTHER" id="PTHR33121:SF70">
    <property type="entry name" value="SIGNALING PROTEIN YKOW"/>
    <property type="match status" value="1"/>
</dbReference>
<dbReference type="InterPro" id="IPR050706">
    <property type="entry name" value="Cyclic-di-GMP_PDE-like"/>
</dbReference>
<dbReference type="Proteomes" id="UP000604481">
    <property type="component" value="Unassembled WGS sequence"/>
</dbReference>
<dbReference type="Pfam" id="PF00563">
    <property type="entry name" value="EAL"/>
    <property type="match status" value="1"/>
</dbReference>
<dbReference type="EMBL" id="JADFUA010000003">
    <property type="protein sequence ID" value="MBE9609273.1"/>
    <property type="molecule type" value="Genomic_DNA"/>
</dbReference>
<keyword evidence="13" id="KW-1185">Reference proteome</keyword>